<evidence type="ECO:0000313" key="2">
    <source>
        <dbReference type="EMBL" id="MBV3407319.1"/>
    </source>
</evidence>
<dbReference type="Proteomes" id="UP001196316">
    <property type="component" value="Unassembled WGS sequence"/>
</dbReference>
<sequence length="243" mass="27386">MHKIKTMLVLAMSVFAIHSNGQSMTYNHDASKQAQIEVMELGSGTLTPEIYYTVSHNNYKKGAKAVTSVKNQLRIAANTSSLPQVEYADSIKSDLEGRAKVEVTNVADREVDLAWLTEGNKIQEKLMAMKSNVSYLTGKAKQEEIDSWNELGKMYDFAIKVTKKAYMPNSERQKQYLAILDEITASNDYLLLRIRYLTTKNKADKLVAALARFQHRVGENAAASYNRWRDSANEAGHSKIEKQ</sequence>
<evidence type="ECO:0000259" key="1">
    <source>
        <dbReference type="Pfam" id="PF16464"/>
    </source>
</evidence>
<dbReference type="AlphaFoldDB" id="A0AAW4NC07"/>
<accession>A0AAW4NC07</accession>
<dbReference type="Pfam" id="PF16464">
    <property type="entry name" value="DUF5045"/>
    <property type="match status" value="1"/>
</dbReference>
<organism evidence="2 3">
    <name type="scientific">Segatella copri</name>
    <dbReference type="NCBI Taxonomy" id="165179"/>
    <lineage>
        <taxon>Bacteria</taxon>
        <taxon>Pseudomonadati</taxon>
        <taxon>Bacteroidota</taxon>
        <taxon>Bacteroidia</taxon>
        <taxon>Bacteroidales</taxon>
        <taxon>Prevotellaceae</taxon>
        <taxon>Segatella</taxon>
    </lineage>
</organism>
<proteinExistence type="predicted"/>
<dbReference type="EMBL" id="JAHOEP010000005">
    <property type="protein sequence ID" value="MBV3407319.1"/>
    <property type="molecule type" value="Genomic_DNA"/>
</dbReference>
<protein>
    <submittedName>
        <fullName evidence="2">DUF5045 domain-containing protein</fullName>
    </submittedName>
</protein>
<comment type="caution">
    <text evidence="2">The sequence shown here is derived from an EMBL/GenBank/DDBJ whole genome shotgun (WGS) entry which is preliminary data.</text>
</comment>
<dbReference type="InterPro" id="IPR032492">
    <property type="entry name" value="DUF5045"/>
</dbReference>
<name>A0AAW4NC07_9BACT</name>
<feature type="domain" description="DUF5045" evidence="1">
    <location>
        <begin position="22"/>
        <end position="106"/>
    </location>
</feature>
<evidence type="ECO:0000313" key="3">
    <source>
        <dbReference type="Proteomes" id="UP001196316"/>
    </source>
</evidence>
<dbReference type="RefSeq" id="WP_217326136.1">
    <property type="nucleotide sequence ID" value="NZ_JAHOEK010000005.1"/>
</dbReference>
<reference evidence="2" key="1">
    <citation type="submission" date="2021-06" db="EMBL/GenBank/DDBJ databases">
        <title>Collection of gut derived symbiotic bacterial strains cultured from healthy donors.</title>
        <authorList>
            <person name="Lin H."/>
            <person name="Littmann E."/>
            <person name="Pamer E.G."/>
        </authorList>
    </citation>
    <scope>NUCLEOTIDE SEQUENCE</scope>
    <source>
        <strain evidence="2">MSK.21.60</strain>
    </source>
</reference>
<gene>
    <name evidence="2" type="ORF">KSW80_02660</name>
</gene>